<protein>
    <submittedName>
        <fullName evidence="1">Uncharacterized protein</fullName>
    </submittedName>
</protein>
<evidence type="ECO:0000313" key="2">
    <source>
        <dbReference type="Proteomes" id="UP000837857"/>
    </source>
</evidence>
<evidence type="ECO:0000313" key="1">
    <source>
        <dbReference type="EMBL" id="CAH2071507.1"/>
    </source>
</evidence>
<feature type="non-terminal residue" evidence="1">
    <location>
        <position position="66"/>
    </location>
</feature>
<dbReference type="EMBL" id="OW152818">
    <property type="protein sequence ID" value="CAH2071507.1"/>
    <property type="molecule type" value="Genomic_DNA"/>
</dbReference>
<sequence>MLRRQQFLPVKLLQNKTKTVAWSKERALCYSMYLEKAVSLEQGARLILQDVTGECREPGGEAVTMK</sequence>
<organism evidence="1 2">
    <name type="scientific">Iphiclides podalirius</name>
    <name type="common">scarce swallowtail</name>
    <dbReference type="NCBI Taxonomy" id="110791"/>
    <lineage>
        <taxon>Eukaryota</taxon>
        <taxon>Metazoa</taxon>
        <taxon>Ecdysozoa</taxon>
        <taxon>Arthropoda</taxon>
        <taxon>Hexapoda</taxon>
        <taxon>Insecta</taxon>
        <taxon>Pterygota</taxon>
        <taxon>Neoptera</taxon>
        <taxon>Endopterygota</taxon>
        <taxon>Lepidoptera</taxon>
        <taxon>Glossata</taxon>
        <taxon>Ditrysia</taxon>
        <taxon>Papilionoidea</taxon>
        <taxon>Papilionidae</taxon>
        <taxon>Papilioninae</taxon>
        <taxon>Iphiclides</taxon>
    </lineage>
</organism>
<name>A0ABN8J2H8_9NEOP</name>
<dbReference type="Proteomes" id="UP000837857">
    <property type="component" value="Chromosome 6"/>
</dbReference>
<keyword evidence="2" id="KW-1185">Reference proteome</keyword>
<accession>A0ABN8J2H8</accession>
<reference evidence="1" key="1">
    <citation type="submission" date="2022-03" db="EMBL/GenBank/DDBJ databases">
        <authorList>
            <person name="Martin H S."/>
        </authorList>
    </citation>
    <scope>NUCLEOTIDE SEQUENCE</scope>
</reference>
<proteinExistence type="predicted"/>
<gene>
    <name evidence="1" type="ORF">IPOD504_LOCUS15154</name>
</gene>